<evidence type="ECO:0000256" key="2">
    <source>
        <dbReference type="ARBA" id="ARBA00023002"/>
    </source>
</evidence>
<evidence type="ECO:0000256" key="3">
    <source>
        <dbReference type="RuleBase" id="RU000363"/>
    </source>
</evidence>
<proteinExistence type="inferred from homology"/>
<gene>
    <name evidence="4" type="ORF">NIES46_26310</name>
</gene>
<keyword evidence="5" id="KW-1185">Reference proteome</keyword>
<dbReference type="PRINTS" id="PR00080">
    <property type="entry name" value="SDRFAMILY"/>
</dbReference>
<evidence type="ECO:0000313" key="5">
    <source>
        <dbReference type="Proteomes" id="UP000326169"/>
    </source>
</evidence>
<dbReference type="GeneID" id="301683469"/>
<dbReference type="EMBL" id="BIMW01000102">
    <property type="protein sequence ID" value="GCE94572.1"/>
    <property type="molecule type" value="Genomic_DNA"/>
</dbReference>
<dbReference type="Gene3D" id="3.40.50.720">
    <property type="entry name" value="NAD(P)-binding Rossmann-like Domain"/>
    <property type="match status" value="1"/>
</dbReference>
<dbReference type="InterPro" id="IPR002347">
    <property type="entry name" value="SDR_fam"/>
</dbReference>
<dbReference type="PIRSF" id="PIRSF000126">
    <property type="entry name" value="11-beta-HSD1"/>
    <property type="match status" value="1"/>
</dbReference>
<comment type="similarity">
    <text evidence="1 3">Belongs to the short-chain dehydrogenases/reductases (SDR) family.</text>
</comment>
<protein>
    <submittedName>
        <fullName evidence="4">Dehydrogenase</fullName>
    </submittedName>
</protein>
<dbReference type="PANTHER" id="PTHR44196:SF2">
    <property type="entry name" value="SHORT-CHAIN DEHYDROGENASE-RELATED"/>
    <property type="match status" value="1"/>
</dbReference>
<dbReference type="SUPFAM" id="SSF51735">
    <property type="entry name" value="NAD(P)-binding Rossmann-fold domains"/>
    <property type="match status" value="1"/>
</dbReference>
<dbReference type="RefSeq" id="WP_014277343.1">
    <property type="nucleotide sequence ID" value="NZ_BIMW01000102.1"/>
</dbReference>
<dbReference type="Proteomes" id="UP000326169">
    <property type="component" value="Unassembled WGS sequence"/>
</dbReference>
<name>A0A5M3T7H3_LIMPL</name>
<comment type="caution">
    <text evidence="4">The sequence shown here is derived from an EMBL/GenBank/DDBJ whole genome shotgun (WGS) entry which is preliminary data.</text>
</comment>
<evidence type="ECO:0000256" key="1">
    <source>
        <dbReference type="ARBA" id="ARBA00006484"/>
    </source>
</evidence>
<reference evidence="4 5" key="1">
    <citation type="journal article" date="2019" name="J Genomics">
        <title>The Draft Genome of a Hydrogen-producing Cyanobacterium, Arthrospira platensis NIES-46.</title>
        <authorList>
            <person name="Suzuki S."/>
            <person name="Yamaguchi H."/>
            <person name="Kawachi M."/>
        </authorList>
    </citation>
    <scope>NUCLEOTIDE SEQUENCE [LARGE SCALE GENOMIC DNA]</scope>
    <source>
        <strain evidence="4 5">NIES-46</strain>
    </source>
</reference>
<sequence length="262" mass="28323">MQIKKALVTGASFGIGEEFARQIARQNSDLVLVARSQDKLEKLASELQSQYGVKVQVISQDLTEAGAGQVIFDQVEGGPETVDLLVNNAGFGDYGPLDERSLAKQLAMVQLNVTVLVELTHLFLGVMKARSFGAIVNVSSIAGYQALPYMSVYSATKAFVVNFSQAIWAENQDTGVRILCLCPGPTESNFFENAEFPQSMKGSGNNYASAAEVVKETLSTLDKKDSTLVTGGIPNQIIVNLPRLMPRDTIASLVEKQFRPKG</sequence>
<keyword evidence="2" id="KW-0560">Oxidoreductase</keyword>
<dbReference type="PRINTS" id="PR00081">
    <property type="entry name" value="GDHRDH"/>
</dbReference>
<dbReference type="InterPro" id="IPR036291">
    <property type="entry name" value="NAD(P)-bd_dom_sf"/>
</dbReference>
<evidence type="ECO:0000313" key="4">
    <source>
        <dbReference type="EMBL" id="GCE94572.1"/>
    </source>
</evidence>
<organism evidence="4 5">
    <name type="scientific">Limnospira platensis NIES-46</name>
    <dbReference type="NCBI Taxonomy" id="1236695"/>
    <lineage>
        <taxon>Bacteria</taxon>
        <taxon>Bacillati</taxon>
        <taxon>Cyanobacteriota</taxon>
        <taxon>Cyanophyceae</taxon>
        <taxon>Oscillatoriophycideae</taxon>
        <taxon>Oscillatoriales</taxon>
        <taxon>Sirenicapillariaceae</taxon>
        <taxon>Limnospira</taxon>
    </lineage>
</organism>
<dbReference type="PANTHER" id="PTHR44196">
    <property type="entry name" value="DEHYDROGENASE/REDUCTASE SDR FAMILY MEMBER 7B"/>
    <property type="match status" value="1"/>
</dbReference>
<accession>A0A5M3T7H3</accession>
<dbReference type="Pfam" id="PF00106">
    <property type="entry name" value="adh_short"/>
    <property type="match status" value="1"/>
</dbReference>